<dbReference type="CDD" id="cd04301">
    <property type="entry name" value="NAT_SF"/>
    <property type="match status" value="1"/>
</dbReference>
<feature type="domain" description="N-acetyltransferase" evidence="3">
    <location>
        <begin position="3"/>
        <end position="172"/>
    </location>
</feature>
<dbReference type="Pfam" id="PF00583">
    <property type="entry name" value="Acetyltransf_1"/>
    <property type="match status" value="1"/>
</dbReference>
<comment type="caution">
    <text evidence="4">The sequence shown here is derived from an EMBL/GenBank/DDBJ whole genome shotgun (WGS) entry which is preliminary data.</text>
</comment>
<dbReference type="RefSeq" id="WP_119484188.1">
    <property type="nucleotide sequence ID" value="NZ_QYJN01000001.1"/>
</dbReference>
<dbReference type="InterPro" id="IPR000182">
    <property type="entry name" value="GNAT_dom"/>
</dbReference>
<dbReference type="EMBL" id="QYJN01000001">
    <property type="protein sequence ID" value="RIP37375.1"/>
    <property type="molecule type" value="Genomic_DNA"/>
</dbReference>
<dbReference type="PROSITE" id="PS51186">
    <property type="entry name" value="GNAT"/>
    <property type="match status" value="1"/>
</dbReference>
<accession>A0A3A0VW13</accession>
<evidence type="ECO:0000256" key="2">
    <source>
        <dbReference type="ARBA" id="ARBA00023315"/>
    </source>
</evidence>
<organism evidence="4 5">
    <name type="scientific">Staphylococcus gallinarum</name>
    <dbReference type="NCBI Taxonomy" id="1293"/>
    <lineage>
        <taxon>Bacteria</taxon>
        <taxon>Bacillati</taxon>
        <taxon>Bacillota</taxon>
        <taxon>Bacilli</taxon>
        <taxon>Bacillales</taxon>
        <taxon>Staphylococcaceae</taxon>
        <taxon>Staphylococcus</taxon>
    </lineage>
</organism>
<dbReference type="InterPro" id="IPR050832">
    <property type="entry name" value="Bact_Acetyltransf"/>
</dbReference>
<dbReference type="SUPFAM" id="SSF55729">
    <property type="entry name" value="Acyl-CoA N-acyltransferases (Nat)"/>
    <property type="match status" value="1"/>
</dbReference>
<proteinExistence type="predicted"/>
<evidence type="ECO:0000259" key="3">
    <source>
        <dbReference type="PROSITE" id="PS51186"/>
    </source>
</evidence>
<dbReference type="GO" id="GO:0016747">
    <property type="term" value="F:acyltransferase activity, transferring groups other than amino-acyl groups"/>
    <property type="evidence" value="ECO:0007669"/>
    <property type="project" value="InterPro"/>
</dbReference>
<protein>
    <submittedName>
        <fullName evidence="4">GNAT family N-acetyltransferase</fullName>
    </submittedName>
</protein>
<dbReference type="PANTHER" id="PTHR43877:SF2">
    <property type="entry name" value="AMINOALKYLPHOSPHONATE N-ACETYLTRANSFERASE-RELATED"/>
    <property type="match status" value="1"/>
</dbReference>
<keyword evidence="2" id="KW-0012">Acyltransferase</keyword>
<name>A0A3A0VW13_STAGA</name>
<dbReference type="AlphaFoldDB" id="A0A3A0VW13"/>
<dbReference type="Gene3D" id="3.40.630.30">
    <property type="match status" value="1"/>
</dbReference>
<evidence type="ECO:0000313" key="4">
    <source>
        <dbReference type="EMBL" id="RIP37375.1"/>
    </source>
</evidence>
<dbReference type="OrthoDB" id="7205533at2"/>
<sequence>MAFQIETVKEYELVKLRDISIRTFKTTFENGGYSEDDFNQYFEEAYNIETLKSELKNQHSFTYFYKEDGEVTGYFKLNILDAQTEAMGDEYLEIQRIYFLPHAQGGGKGNHIIEFAENKARELNKTKIWLGVWEYNQPALKFYNKHGLTVIGRHEFQTGNVVDSDLVMEKKL</sequence>
<dbReference type="InterPro" id="IPR016181">
    <property type="entry name" value="Acyl_CoA_acyltransferase"/>
</dbReference>
<keyword evidence="1 4" id="KW-0808">Transferase</keyword>
<gene>
    <name evidence="4" type="ORF">BUZ14_02135</name>
</gene>
<dbReference type="Proteomes" id="UP000265541">
    <property type="component" value="Unassembled WGS sequence"/>
</dbReference>
<reference evidence="4 5" key="1">
    <citation type="journal article" date="2016" name="Front. Microbiol.">
        <title>Comprehensive Phylogenetic Analysis of Bovine Non-aureus Staphylococci Species Based on Whole-Genome Sequencing.</title>
        <authorList>
            <person name="Naushad S."/>
            <person name="Barkema H.W."/>
            <person name="Luby C."/>
            <person name="Condas L.A."/>
            <person name="Nobrega D.B."/>
            <person name="Carson D.A."/>
            <person name="De Buck J."/>
        </authorList>
    </citation>
    <scope>NUCLEOTIDE SEQUENCE [LARGE SCALE GENOMIC DNA]</scope>
    <source>
        <strain evidence="4 5">SNUC 4781</strain>
    </source>
</reference>
<evidence type="ECO:0000313" key="5">
    <source>
        <dbReference type="Proteomes" id="UP000265541"/>
    </source>
</evidence>
<evidence type="ECO:0000256" key="1">
    <source>
        <dbReference type="ARBA" id="ARBA00022679"/>
    </source>
</evidence>
<dbReference type="PANTHER" id="PTHR43877">
    <property type="entry name" value="AMINOALKYLPHOSPHONATE N-ACETYLTRANSFERASE-RELATED-RELATED"/>
    <property type="match status" value="1"/>
</dbReference>